<dbReference type="Proteomes" id="UP000199397">
    <property type="component" value="Unassembled WGS sequence"/>
</dbReference>
<evidence type="ECO:0000313" key="2">
    <source>
        <dbReference type="Proteomes" id="UP000199397"/>
    </source>
</evidence>
<keyword evidence="2" id="KW-1185">Reference proteome</keyword>
<dbReference type="EMBL" id="FNQP01000008">
    <property type="protein sequence ID" value="SEA46020.1"/>
    <property type="molecule type" value="Genomic_DNA"/>
</dbReference>
<gene>
    <name evidence="1" type="ORF">SAMN05660964_01614</name>
</gene>
<accession>A0A1H4BD17</accession>
<dbReference type="RefSeq" id="WP_093067196.1">
    <property type="nucleotide sequence ID" value="NZ_FNQP01000008.1"/>
</dbReference>
<dbReference type="STRING" id="525918.SAMN05660964_01614"/>
<sequence>MYAAEFEAFEFEDEFENEFEDNSLTRPFTEQQEMELAAELLEVGSEEELEAFLGKLVKRAAKGIGNFVRSPAGKAVGGFLKGLAKKALPVAGAALGNFVVPGVGGAIGGKLGSFASSLFELEMEGMSPEDMEFEVARRFVRLAGATTASAAQNSQRGAPDVVVNRAIQNAARLHAPGLLQNRPRPAGKRANSGRWVRSGNRIILLGV</sequence>
<proteinExistence type="predicted"/>
<reference evidence="1 2" key="1">
    <citation type="submission" date="2016-10" db="EMBL/GenBank/DDBJ databases">
        <authorList>
            <person name="de Groot N.N."/>
        </authorList>
    </citation>
    <scope>NUCLEOTIDE SEQUENCE [LARGE SCALE GENOMIC DNA]</scope>
    <source>
        <strain evidence="1 2">DSM 21228</strain>
    </source>
</reference>
<protein>
    <submittedName>
        <fullName evidence="1">Uncharacterized protein</fullName>
    </submittedName>
</protein>
<organism evidence="1 2">
    <name type="scientific">Thiothrix caldifontis</name>
    <dbReference type="NCBI Taxonomy" id="525918"/>
    <lineage>
        <taxon>Bacteria</taxon>
        <taxon>Pseudomonadati</taxon>
        <taxon>Pseudomonadota</taxon>
        <taxon>Gammaproteobacteria</taxon>
        <taxon>Thiotrichales</taxon>
        <taxon>Thiotrichaceae</taxon>
        <taxon>Thiothrix</taxon>
    </lineage>
</organism>
<name>A0A1H4BD17_9GAMM</name>
<evidence type="ECO:0000313" key="1">
    <source>
        <dbReference type="EMBL" id="SEA46020.1"/>
    </source>
</evidence>
<dbReference type="AlphaFoldDB" id="A0A1H4BD17"/>
<dbReference type="OrthoDB" id="5517330at2"/>